<gene>
    <name evidence="9" type="ORF">CDD81_6444</name>
</gene>
<proteinExistence type="predicted"/>
<evidence type="ECO:0000256" key="1">
    <source>
        <dbReference type="ARBA" id="ARBA00004141"/>
    </source>
</evidence>
<keyword evidence="3 7" id="KW-0812">Transmembrane</keyword>
<comment type="subcellular location">
    <subcellularLocation>
        <location evidence="1">Membrane</location>
        <topology evidence="1">Multi-pass membrane protein</topology>
    </subcellularLocation>
</comment>
<keyword evidence="4 7" id="KW-1133">Transmembrane helix</keyword>
<keyword evidence="2" id="KW-0813">Transport</keyword>
<evidence type="ECO:0000256" key="3">
    <source>
        <dbReference type="ARBA" id="ARBA00022692"/>
    </source>
</evidence>
<evidence type="ECO:0000256" key="7">
    <source>
        <dbReference type="SAM" id="Phobius"/>
    </source>
</evidence>
<protein>
    <recommendedName>
        <fullName evidence="8">Major facilitator superfamily (MFS) profile domain-containing protein</fullName>
    </recommendedName>
</protein>
<organism evidence="9 10">
    <name type="scientific">Ophiocordyceps australis</name>
    <dbReference type="NCBI Taxonomy" id="1399860"/>
    <lineage>
        <taxon>Eukaryota</taxon>
        <taxon>Fungi</taxon>
        <taxon>Dikarya</taxon>
        <taxon>Ascomycota</taxon>
        <taxon>Pezizomycotina</taxon>
        <taxon>Sordariomycetes</taxon>
        <taxon>Hypocreomycetidae</taxon>
        <taxon>Hypocreales</taxon>
        <taxon>Ophiocordycipitaceae</taxon>
        <taxon>Ophiocordyceps</taxon>
    </lineage>
</organism>
<dbReference type="PROSITE" id="PS50850">
    <property type="entry name" value="MFS"/>
    <property type="match status" value="1"/>
</dbReference>
<dbReference type="Gene3D" id="1.20.1250.20">
    <property type="entry name" value="MFS general substrate transporter like domains"/>
    <property type="match status" value="1"/>
</dbReference>
<keyword evidence="5 7" id="KW-0472">Membrane</keyword>
<evidence type="ECO:0000259" key="8">
    <source>
        <dbReference type="PROSITE" id="PS50850"/>
    </source>
</evidence>
<dbReference type="InterPro" id="IPR036259">
    <property type="entry name" value="MFS_trans_sf"/>
</dbReference>
<reference evidence="9 10" key="1">
    <citation type="submission" date="2017-06" db="EMBL/GenBank/DDBJ databases">
        <title>Ant-infecting Ophiocordyceps genomes reveal a high diversity of potential behavioral manipulation genes and a possible major role for enterotoxins.</title>
        <authorList>
            <person name="De Bekker C."/>
            <person name="Evans H.C."/>
            <person name="Brachmann A."/>
            <person name="Hughes D.P."/>
        </authorList>
    </citation>
    <scope>NUCLEOTIDE SEQUENCE [LARGE SCALE GENOMIC DNA]</scope>
    <source>
        <strain evidence="9 10">Map64</strain>
    </source>
</reference>
<dbReference type="AlphaFoldDB" id="A0A2C5YD08"/>
<dbReference type="Proteomes" id="UP000226192">
    <property type="component" value="Unassembled WGS sequence"/>
</dbReference>
<evidence type="ECO:0000256" key="6">
    <source>
        <dbReference type="SAM" id="MobiDB-lite"/>
    </source>
</evidence>
<feature type="compositionally biased region" description="Basic and acidic residues" evidence="6">
    <location>
        <begin position="18"/>
        <end position="29"/>
    </location>
</feature>
<keyword evidence="10" id="KW-1185">Reference proteome</keyword>
<dbReference type="GO" id="GO:0022857">
    <property type="term" value="F:transmembrane transporter activity"/>
    <property type="evidence" value="ECO:0007669"/>
    <property type="project" value="InterPro"/>
</dbReference>
<feature type="region of interest" description="Disordered" evidence="6">
    <location>
        <begin position="1"/>
        <end position="29"/>
    </location>
</feature>
<dbReference type="InterPro" id="IPR011701">
    <property type="entry name" value="MFS"/>
</dbReference>
<name>A0A2C5YD08_9HYPO</name>
<accession>A0A2C5YD08</accession>
<feature type="domain" description="Major facilitator superfamily (MFS) profile" evidence="8">
    <location>
        <begin position="69"/>
        <end position="174"/>
    </location>
</feature>
<comment type="caution">
    <text evidence="9">The sequence shown here is derived from an EMBL/GenBank/DDBJ whole genome shotgun (WGS) entry which is preliminary data.</text>
</comment>
<dbReference type="STRING" id="1399860.A0A2C5YD08"/>
<feature type="transmembrane region" description="Helical" evidence="7">
    <location>
        <begin position="135"/>
        <end position="154"/>
    </location>
</feature>
<feature type="transmembrane region" description="Helical" evidence="7">
    <location>
        <begin position="108"/>
        <end position="128"/>
    </location>
</feature>
<dbReference type="InterPro" id="IPR020846">
    <property type="entry name" value="MFS_dom"/>
</dbReference>
<dbReference type="Pfam" id="PF07690">
    <property type="entry name" value="MFS_1"/>
    <property type="match status" value="1"/>
</dbReference>
<evidence type="ECO:0000256" key="2">
    <source>
        <dbReference type="ARBA" id="ARBA00022448"/>
    </source>
</evidence>
<sequence>MAQLADDDIRTTTTTQLEQKHPPPDSRLRLVSHRDLDDTTLFFNRHKDNVAPLDPAGERRLLRRNFWFLLSQTWWIAFLIHLDKSTLAQASTMGIFQDVQMTKDQFNLLYVVFYAGYLLALWPGAALAQRIGHKHFITASLLLWALLLGLHPLVRTGRQMMALRFLLGMVCRLS</sequence>
<evidence type="ECO:0000313" key="10">
    <source>
        <dbReference type="Proteomes" id="UP000226192"/>
    </source>
</evidence>
<dbReference type="PANTHER" id="PTHR43791:SF103">
    <property type="entry name" value="MAJOR FACILITATOR SUPERFAMILY (MFS) PROFILE DOMAIN-CONTAINING PROTEIN-RELATED"/>
    <property type="match status" value="1"/>
</dbReference>
<evidence type="ECO:0000256" key="5">
    <source>
        <dbReference type="ARBA" id="ARBA00023136"/>
    </source>
</evidence>
<evidence type="ECO:0000256" key="4">
    <source>
        <dbReference type="ARBA" id="ARBA00022989"/>
    </source>
</evidence>
<dbReference type="PANTHER" id="PTHR43791">
    <property type="entry name" value="PERMEASE-RELATED"/>
    <property type="match status" value="1"/>
</dbReference>
<evidence type="ECO:0000313" key="9">
    <source>
        <dbReference type="EMBL" id="PHH66607.1"/>
    </source>
</evidence>
<dbReference type="GO" id="GO:0016020">
    <property type="term" value="C:membrane"/>
    <property type="evidence" value="ECO:0007669"/>
    <property type="project" value="UniProtKB-SubCell"/>
</dbReference>
<dbReference type="OrthoDB" id="6730379at2759"/>
<dbReference type="SUPFAM" id="SSF103473">
    <property type="entry name" value="MFS general substrate transporter"/>
    <property type="match status" value="1"/>
</dbReference>
<dbReference type="EMBL" id="NJET01000006">
    <property type="protein sequence ID" value="PHH66607.1"/>
    <property type="molecule type" value="Genomic_DNA"/>
</dbReference>